<protein>
    <recommendedName>
        <fullName evidence="5">DYW domain-containing protein</fullName>
    </recommendedName>
</protein>
<feature type="repeat" description="PPR" evidence="3">
    <location>
        <begin position="457"/>
        <end position="491"/>
    </location>
</feature>
<dbReference type="Pfam" id="PF14432">
    <property type="entry name" value="DYW_deaminase"/>
    <property type="match status" value="1"/>
</dbReference>
<dbReference type="Pfam" id="PF01535">
    <property type="entry name" value="PPR"/>
    <property type="match status" value="4"/>
</dbReference>
<evidence type="ECO:0000259" key="5">
    <source>
        <dbReference type="Pfam" id="PF14432"/>
    </source>
</evidence>
<evidence type="ECO:0000256" key="4">
    <source>
        <dbReference type="SAM" id="MobiDB-lite"/>
    </source>
</evidence>
<gene>
    <name evidence="6" type="ORF">OPV22_012890</name>
</gene>
<dbReference type="Pfam" id="PF13041">
    <property type="entry name" value="PPR_2"/>
    <property type="match status" value="3"/>
</dbReference>
<feature type="region of interest" description="Disordered" evidence="4">
    <location>
        <begin position="23"/>
        <end position="44"/>
    </location>
</feature>
<proteinExistence type="inferred from homology"/>
<organism evidence="6 7">
    <name type="scientific">Ensete ventricosum</name>
    <name type="common">Abyssinian banana</name>
    <name type="synonym">Musa ensete</name>
    <dbReference type="NCBI Taxonomy" id="4639"/>
    <lineage>
        <taxon>Eukaryota</taxon>
        <taxon>Viridiplantae</taxon>
        <taxon>Streptophyta</taxon>
        <taxon>Embryophyta</taxon>
        <taxon>Tracheophyta</taxon>
        <taxon>Spermatophyta</taxon>
        <taxon>Magnoliopsida</taxon>
        <taxon>Liliopsida</taxon>
        <taxon>Zingiberales</taxon>
        <taxon>Musaceae</taxon>
        <taxon>Ensete</taxon>
    </lineage>
</organism>
<dbReference type="Pfam" id="PF20431">
    <property type="entry name" value="E_motif"/>
    <property type="match status" value="1"/>
</dbReference>
<dbReference type="Proteomes" id="UP001222027">
    <property type="component" value="Unassembled WGS sequence"/>
</dbReference>
<evidence type="ECO:0000313" key="6">
    <source>
        <dbReference type="EMBL" id="KAJ8491169.1"/>
    </source>
</evidence>
<dbReference type="InterPro" id="IPR032867">
    <property type="entry name" value="DYW_dom"/>
</dbReference>
<dbReference type="EMBL" id="JAQQAF010000004">
    <property type="protein sequence ID" value="KAJ8491169.1"/>
    <property type="molecule type" value="Genomic_DNA"/>
</dbReference>
<feature type="repeat" description="PPR" evidence="3">
    <location>
        <begin position="533"/>
        <end position="563"/>
    </location>
</feature>
<evidence type="ECO:0000256" key="3">
    <source>
        <dbReference type="PROSITE-ProRule" id="PRU00708"/>
    </source>
</evidence>
<dbReference type="InterPro" id="IPR046848">
    <property type="entry name" value="E_motif"/>
</dbReference>
<comment type="similarity">
    <text evidence="2">Belongs to the PPR family. PCMP-E subfamily.</text>
</comment>
<dbReference type="GO" id="GO:0008270">
    <property type="term" value="F:zinc ion binding"/>
    <property type="evidence" value="ECO:0007669"/>
    <property type="project" value="InterPro"/>
</dbReference>
<feature type="repeat" description="PPR" evidence="3">
    <location>
        <begin position="245"/>
        <end position="279"/>
    </location>
</feature>
<feature type="repeat" description="PPR" evidence="3">
    <location>
        <begin position="707"/>
        <end position="741"/>
    </location>
</feature>
<dbReference type="PANTHER" id="PTHR24015:SF548">
    <property type="entry name" value="OS08G0340900 PROTEIN"/>
    <property type="match status" value="1"/>
</dbReference>
<dbReference type="InterPro" id="IPR011990">
    <property type="entry name" value="TPR-like_helical_dom_sf"/>
</dbReference>
<dbReference type="GO" id="GO:0005739">
    <property type="term" value="C:mitochondrion"/>
    <property type="evidence" value="ECO:0007669"/>
    <property type="project" value="UniProtKB-ARBA"/>
</dbReference>
<reference evidence="6 7" key="1">
    <citation type="submission" date="2022-12" db="EMBL/GenBank/DDBJ databases">
        <title>Chromosome-scale assembly of the Ensete ventricosum genome.</title>
        <authorList>
            <person name="Dussert Y."/>
            <person name="Stocks J."/>
            <person name="Wendawek A."/>
            <person name="Woldeyes F."/>
            <person name="Nichols R.A."/>
            <person name="Borrell J.S."/>
        </authorList>
    </citation>
    <scope>NUCLEOTIDE SEQUENCE [LARGE SCALE GENOMIC DNA]</scope>
    <source>
        <strain evidence="7">cv. Maze</strain>
        <tissue evidence="6">Seeds</tissue>
    </source>
</reference>
<feature type="domain" description="DYW" evidence="5">
    <location>
        <begin position="785"/>
        <end position="879"/>
    </location>
</feature>
<keyword evidence="1" id="KW-0677">Repeat</keyword>
<feature type="repeat" description="PPR" evidence="3">
    <location>
        <begin position="564"/>
        <end position="598"/>
    </location>
</feature>
<comment type="caution">
    <text evidence="6">The sequence shown here is derived from an EMBL/GenBank/DDBJ whole genome shotgun (WGS) entry which is preliminary data.</text>
</comment>
<dbReference type="InterPro" id="IPR002885">
    <property type="entry name" value="PPR_rpt"/>
</dbReference>
<dbReference type="PROSITE" id="PS51375">
    <property type="entry name" value="PPR"/>
    <property type="match status" value="7"/>
</dbReference>
<dbReference type="Gene3D" id="1.25.40.10">
    <property type="entry name" value="Tetratricopeptide repeat domain"/>
    <property type="match status" value="5"/>
</dbReference>
<name>A0AAV8PHI2_ENSVE</name>
<dbReference type="FunFam" id="1.25.40.10:FF:000158">
    <property type="entry name" value="pentatricopeptide repeat-containing protein At2g33680"/>
    <property type="match status" value="1"/>
</dbReference>
<evidence type="ECO:0000313" key="7">
    <source>
        <dbReference type="Proteomes" id="UP001222027"/>
    </source>
</evidence>
<dbReference type="InterPro" id="IPR046960">
    <property type="entry name" value="PPR_At4g14850-like_plant"/>
</dbReference>
<dbReference type="GO" id="GO:0009451">
    <property type="term" value="P:RNA modification"/>
    <property type="evidence" value="ECO:0007669"/>
    <property type="project" value="InterPro"/>
</dbReference>
<accession>A0AAV8PHI2</accession>
<dbReference type="SUPFAM" id="SSF48452">
    <property type="entry name" value="TPR-like"/>
    <property type="match status" value="1"/>
</dbReference>
<feature type="repeat" description="PPR" evidence="3">
    <location>
        <begin position="426"/>
        <end position="456"/>
    </location>
</feature>
<evidence type="ECO:0000256" key="1">
    <source>
        <dbReference type="ARBA" id="ARBA00022737"/>
    </source>
</evidence>
<dbReference type="AlphaFoldDB" id="A0AAV8PHI2"/>
<sequence length="879" mass="97200">MTTVSSAPVQMLLLPAPSPRAHTSFTLPRNARHHHSIPSSSSSSSLILDKTMRGEFSQSFQLFRTLLASGWTPDEFALGSLLKASSTLSDRCLGEQLHAKSIRAGLASERGVRTSLVAMYSANGLLGEARHVFDEVPLAEEADIPTWNSVISAYAFHGFYDECFFLFGAMLGAAQLTPTDATYAIVISACSASKEVGLGKAIHAMIEKDQMLDEIKMHNSLISMYAKWGYLEEAQKVFEAMDVRDVVSWNAIISGLEQHGECENALAFLRRLAGLKAPPVVQPNRITFLSALSAIATISGLKLGKEVHARLIRSNLDGETSIGNSLITMYGKCGEVATGRLTFERLPSRDVISWNSMLSGYAQNSQLGSCYELFKGMQLSGSRPDFHTMTILLCAVSPGSVSSSSCRLGRELHGYLVRRAAVKSLPVSVYNAIITMYFKCDRFGDAEKVFKGMRERDSHTWNSMIDGCSNSERCHDAMKLFVEMHTQGFQPDHSSFSISLTVCSRLVSVELGKQLHASAVKQCLRGSTPLTFSLSVNNALVSMYSKCGSIDDAAQVFGRMPKRDVFSWTAMITGFAHHGMAYRSLESFEAMKADGIRPNAVTFLGLLSACAHAGLVEEGAHCFNLMSKESDAEPSIEHHACLVDLFGRSGQFEKAEAAIEIATSHLGLKGASCLRLWKVLLGACHAHKQLELGIRVGRRILEVDPGDETTHVLLANIYAAFGLWKDALEVRRLMREKGLKKEAGCSWVEIGNRKHVFVAADGFHENRKEIYEKLEELDEKCRDIGYVPMTDYVLHDVDEAHKEAILRYHSERIAVSFALLHTGKRKGGAIRVIKNLRVCEDCHRWMKFASEVEGMQIILRDSRRFHSFRKGKCSCGDYW</sequence>
<dbReference type="FunFam" id="1.25.40.10:FF:000205">
    <property type="entry name" value="Pentatricopeptide repeat-containing protein, mitochondrial"/>
    <property type="match status" value="1"/>
</dbReference>
<keyword evidence="7" id="KW-1185">Reference proteome</keyword>
<dbReference type="GO" id="GO:0003723">
    <property type="term" value="F:RNA binding"/>
    <property type="evidence" value="ECO:0007669"/>
    <property type="project" value="InterPro"/>
</dbReference>
<dbReference type="PANTHER" id="PTHR24015">
    <property type="entry name" value="OS07G0578800 PROTEIN-RELATED"/>
    <property type="match status" value="1"/>
</dbReference>
<feature type="repeat" description="PPR" evidence="3">
    <location>
        <begin position="350"/>
        <end position="384"/>
    </location>
</feature>
<evidence type="ECO:0000256" key="2">
    <source>
        <dbReference type="ARBA" id="ARBA00061659"/>
    </source>
</evidence>
<dbReference type="NCBIfam" id="TIGR00756">
    <property type="entry name" value="PPR"/>
    <property type="match status" value="5"/>
</dbReference>
<dbReference type="GO" id="GO:0099402">
    <property type="term" value="P:plant organ development"/>
    <property type="evidence" value="ECO:0007669"/>
    <property type="project" value="UniProtKB-ARBA"/>
</dbReference>